<keyword evidence="13" id="KW-1185">Reference proteome</keyword>
<keyword evidence="6 10" id="KW-1133">Transmembrane helix</keyword>
<evidence type="ECO:0000256" key="9">
    <source>
        <dbReference type="ARBA" id="ARBA00023224"/>
    </source>
</evidence>
<evidence type="ECO:0000256" key="5">
    <source>
        <dbReference type="ARBA" id="ARBA00022725"/>
    </source>
</evidence>
<keyword evidence="5 10" id="KW-0552">Olfaction</keyword>
<keyword evidence="7 10" id="KW-0472">Membrane</keyword>
<comment type="caution">
    <text evidence="10">Lacks conserved residue(s) required for the propagation of feature annotation.</text>
</comment>
<keyword evidence="9 10" id="KW-0807">Transducer</keyword>
<dbReference type="PANTHER" id="PTHR21137:SF35">
    <property type="entry name" value="ODORANT RECEPTOR 19A-RELATED"/>
    <property type="match status" value="1"/>
</dbReference>
<reference evidence="12" key="1">
    <citation type="submission" date="2021-12" db="EMBL/GenBank/DDBJ databases">
        <authorList>
            <person name="King R."/>
        </authorList>
    </citation>
    <scope>NUCLEOTIDE SEQUENCE</scope>
</reference>
<comment type="subcellular location">
    <subcellularLocation>
        <location evidence="1 10">Cell membrane</location>
        <topology evidence="1 10">Multi-pass membrane protein</topology>
    </subcellularLocation>
</comment>
<feature type="transmembrane region" description="Helical" evidence="10">
    <location>
        <begin position="125"/>
        <end position="143"/>
    </location>
</feature>
<dbReference type="EMBL" id="OU963901">
    <property type="protein sequence ID" value="CAH0407368.1"/>
    <property type="molecule type" value="Genomic_DNA"/>
</dbReference>
<evidence type="ECO:0000256" key="1">
    <source>
        <dbReference type="ARBA" id="ARBA00004651"/>
    </source>
</evidence>
<evidence type="ECO:0000313" key="13">
    <source>
        <dbReference type="Proteomes" id="UP001153292"/>
    </source>
</evidence>
<evidence type="ECO:0000256" key="7">
    <source>
        <dbReference type="ARBA" id="ARBA00023136"/>
    </source>
</evidence>
<dbReference type="PANTHER" id="PTHR21137">
    <property type="entry name" value="ODORANT RECEPTOR"/>
    <property type="match status" value="1"/>
</dbReference>
<feature type="chain" id="PRO_5046019525" description="Odorant receptor" evidence="11">
    <location>
        <begin position="18"/>
        <end position="358"/>
    </location>
</feature>
<protein>
    <recommendedName>
        <fullName evidence="10">Odorant receptor</fullName>
    </recommendedName>
</protein>
<sequence length="358" mass="41647">MVLMMIFAEMWYTVADATSMDVIIDSINTYLIQTITMFRFWNMAYHKSVYKKLAKATIESPYFDISTKSRSALLRYWVKKNESYLKLLLLIGNLTLACWFLYPLLDDLEYNLFITIHTPFFYKSRFRYVLTYIVFWITFYYISNFIMANDIMMQAHLLHLACQLEVLSDCIKNTVKECQVQFQGEPIEKLIQNNQFVDVYLKRLGDIVNQHRFILRNIGELSVTLSTPMLGQLMCSGILIAFIGYQATTTFTENLTLGVKSCLYLSYNLAEFYVICRWCEEITNQTQAVGEAAYFSSWEYGLTKHPSVKSNLMLIIARANKPVIFTAGGMYNLTLESYTKLVKTSYSALTVLLRFRKS</sequence>
<dbReference type="Pfam" id="PF02949">
    <property type="entry name" value="7tm_6"/>
    <property type="match status" value="1"/>
</dbReference>
<comment type="similarity">
    <text evidence="10">Belongs to the insect chemoreceptor superfamily. Heteromeric odorant receptor channel (TC 1.A.69) family.</text>
</comment>
<keyword evidence="11" id="KW-0732">Signal</keyword>
<evidence type="ECO:0000256" key="2">
    <source>
        <dbReference type="ARBA" id="ARBA00022475"/>
    </source>
</evidence>
<keyword evidence="8 10" id="KW-0675">Receptor</keyword>
<feature type="signal peptide" evidence="11">
    <location>
        <begin position="1"/>
        <end position="17"/>
    </location>
</feature>
<keyword evidence="3 10" id="KW-0716">Sensory transduction</keyword>
<evidence type="ECO:0000256" key="10">
    <source>
        <dbReference type="RuleBase" id="RU351113"/>
    </source>
</evidence>
<evidence type="ECO:0000256" key="4">
    <source>
        <dbReference type="ARBA" id="ARBA00022692"/>
    </source>
</evidence>
<evidence type="ECO:0000256" key="3">
    <source>
        <dbReference type="ARBA" id="ARBA00022606"/>
    </source>
</evidence>
<evidence type="ECO:0000313" key="12">
    <source>
        <dbReference type="EMBL" id="CAH0407368.1"/>
    </source>
</evidence>
<dbReference type="Proteomes" id="UP001153292">
    <property type="component" value="Chromosome 8"/>
</dbReference>
<proteinExistence type="inferred from homology"/>
<name>A0ABN8BEC8_CHISP</name>
<feature type="transmembrane region" description="Helical" evidence="10">
    <location>
        <begin position="84"/>
        <end position="105"/>
    </location>
</feature>
<evidence type="ECO:0000256" key="6">
    <source>
        <dbReference type="ARBA" id="ARBA00022989"/>
    </source>
</evidence>
<organism evidence="12 13">
    <name type="scientific">Chilo suppressalis</name>
    <name type="common">Asiatic rice borer moth</name>
    <dbReference type="NCBI Taxonomy" id="168631"/>
    <lineage>
        <taxon>Eukaryota</taxon>
        <taxon>Metazoa</taxon>
        <taxon>Ecdysozoa</taxon>
        <taxon>Arthropoda</taxon>
        <taxon>Hexapoda</taxon>
        <taxon>Insecta</taxon>
        <taxon>Pterygota</taxon>
        <taxon>Neoptera</taxon>
        <taxon>Endopterygota</taxon>
        <taxon>Lepidoptera</taxon>
        <taxon>Glossata</taxon>
        <taxon>Ditrysia</taxon>
        <taxon>Pyraloidea</taxon>
        <taxon>Crambidae</taxon>
        <taxon>Crambinae</taxon>
        <taxon>Chilo</taxon>
    </lineage>
</organism>
<evidence type="ECO:0000256" key="8">
    <source>
        <dbReference type="ARBA" id="ARBA00023170"/>
    </source>
</evidence>
<evidence type="ECO:0000256" key="11">
    <source>
        <dbReference type="SAM" id="SignalP"/>
    </source>
</evidence>
<keyword evidence="4 10" id="KW-0812">Transmembrane</keyword>
<gene>
    <name evidence="12" type="ORF">CHILSU_LOCUS10767</name>
</gene>
<keyword evidence="2" id="KW-1003">Cell membrane</keyword>
<accession>A0ABN8BEC8</accession>
<dbReference type="InterPro" id="IPR004117">
    <property type="entry name" value="7tm6_olfct_rcpt"/>
</dbReference>